<feature type="compositionally biased region" description="Basic and acidic residues" evidence="1">
    <location>
        <begin position="1"/>
        <end position="30"/>
    </location>
</feature>
<organism evidence="2">
    <name type="scientific">Populus alba</name>
    <name type="common">White poplar</name>
    <dbReference type="NCBI Taxonomy" id="43335"/>
    <lineage>
        <taxon>Eukaryota</taxon>
        <taxon>Viridiplantae</taxon>
        <taxon>Streptophyta</taxon>
        <taxon>Embryophyta</taxon>
        <taxon>Tracheophyta</taxon>
        <taxon>Spermatophyta</taxon>
        <taxon>Magnoliopsida</taxon>
        <taxon>eudicotyledons</taxon>
        <taxon>Gunneridae</taxon>
        <taxon>Pentapetalae</taxon>
        <taxon>rosids</taxon>
        <taxon>fabids</taxon>
        <taxon>Malpighiales</taxon>
        <taxon>Salicaceae</taxon>
        <taxon>Saliceae</taxon>
        <taxon>Populus</taxon>
    </lineage>
</organism>
<reference evidence="2" key="1">
    <citation type="submission" date="2018-10" db="EMBL/GenBank/DDBJ databases">
        <title>Population genomic analysis revealed the cold adaptation of white poplar.</title>
        <authorList>
            <person name="Liu Y.-J."/>
        </authorList>
    </citation>
    <scope>NUCLEOTIDE SEQUENCE [LARGE SCALE GENOMIC DNA]</scope>
    <source>
        <strain evidence="2">PAL-ZL1</strain>
    </source>
</reference>
<evidence type="ECO:0000313" key="2">
    <source>
        <dbReference type="EMBL" id="TKS18215.1"/>
    </source>
</evidence>
<feature type="compositionally biased region" description="Basic residues" evidence="1">
    <location>
        <begin position="139"/>
        <end position="152"/>
    </location>
</feature>
<feature type="compositionally biased region" description="Basic and acidic residues" evidence="1">
    <location>
        <begin position="76"/>
        <end position="109"/>
    </location>
</feature>
<sequence length="152" mass="17472">MGGKEPEAKPKQKNQEQGKIRAKIKAEIQNKKPKHRRERSKGQRACFACVLKTQVKCRETASAGQPNYSSPATHFKPSEEKHEKAKGENGEEKATIRETETVRESREQGEQNTARGTETEQQKKKEQGAGRKLEERSFAHRLHRLQQRLQTR</sequence>
<dbReference type="EMBL" id="RCHU01000013">
    <property type="protein sequence ID" value="TKS18215.1"/>
    <property type="molecule type" value="Genomic_DNA"/>
</dbReference>
<accession>A0A4U5R774</accession>
<gene>
    <name evidence="2" type="ORF">D5086_0000006980</name>
</gene>
<feature type="compositionally biased region" description="Basic and acidic residues" evidence="1">
    <location>
        <begin position="117"/>
        <end position="138"/>
    </location>
</feature>
<feature type="compositionally biased region" description="Polar residues" evidence="1">
    <location>
        <begin position="62"/>
        <end position="72"/>
    </location>
</feature>
<evidence type="ECO:0000256" key="1">
    <source>
        <dbReference type="SAM" id="MobiDB-lite"/>
    </source>
</evidence>
<feature type="region of interest" description="Disordered" evidence="1">
    <location>
        <begin position="60"/>
        <end position="152"/>
    </location>
</feature>
<comment type="caution">
    <text evidence="2">The sequence shown here is derived from an EMBL/GenBank/DDBJ whole genome shotgun (WGS) entry which is preliminary data.</text>
</comment>
<proteinExistence type="predicted"/>
<feature type="region of interest" description="Disordered" evidence="1">
    <location>
        <begin position="1"/>
        <end position="45"/>
    </location>
</feature>
<dbReference type="AlphaFoldDB" id="A0A4U5R774"/>
<protein>
    <submittedName>
        <fullName evidence="2">Uncharacterized protein</fullName>
    </submittedName>
</protein>
<name>A0A4U5R774_POPAL</name>